<dbReference type="HOGENOM" id="CLU_064608_1_0_1"/>
<evidence type="ECO:0000256" key="1">
    <source>
        <dbReference type="SAM" id="MobiDB-lite"/>
    </source>
</evidence>
<dbReference type="PANTHER" id="PTHR35103:SF1">
    <property type="entry name" value="OS06G0115700 PROTEIN"/>
    <property type="match status" value="1"/>
</dbReference>
<feature type="compositionally biased region" description="Acidic residues" evidence="1">
    <location>
        <begin position="98"/>
        <end position="111"/>
    </location>
</feature>
<dbReference type="eggNOG" id="ENOG502S0G4">
    <property type="taxonomic scope" value="Eukaryota"/>
</dbReference>
<feature type="compositionally biased region" description="Low complexity" evidence="1">
    <location>
        <begin position="192"/>
        <end position="221"/>
    </location>
</feature>
<accession>A0A0E0A477</accession>
<name>A0A0E0A477_9ORYZ</name>
<dbReference type="AlphaFoldDB" id="A0A0E0A477"/>
<dbReference type="Gramene" id="OGLUM06G01020.1">
    <property type="protein sequence ID" value="OGLUM06G01020.1"/>
    <property type="gene ID" value="OGLUM06G01020"/>
</dbReference>
<reference evidence="2" key="2">
    <citation type="submission" date="2018-05" db="EMBL/GenBank/DDBJ databases">
        <title>OgluRS3 (Oryza glumaepatula Reference Sequence Version 3).</title>
        <authorList>
            <person name="Zhang J."/>
            <person name="Kudrna D."/>
            <person name="Lee S."/>
            <person name="Talag J."/>
            <person name="Welchert J."/>
            <person name="Wing R.A."/>
        </authorList>
    </citation>
    <scope>NUCLEOTIDE SEQUENCE [LARGE SCALE GENOMIC DNA]</scope>
</reference>
<sequence>MVVALGPGRFYGSSLPRPRFFSGGDRVEPPVAVTDPLMAWAHEAHWSMGGLSSKRLRLQGRIEGSIDKLRRRARRDARKPAKARAAGIKPRSLAALGSDDDDDSSDEEEEVEAQKQQIVDEPSESESEEENEEEEEEEALATIAAAAKRKRARKLSDEFDRVATMQEGEAKKQKPAATSTPARTSPRRKAAAEAAPTPAPARASPRGKAAAEAATAAPARASPRRKAVARRTSPRMKH</sequence>
<feature type="compositionally biased region" description="Basic residues" evidence="1">
    <location>
        <begin position="69"/>
        <end position="82"/>
    </location>
</feature>
<feature type="compositionally biased region" description="Acidic residues" evidence="1">
    <location>
        <begin position="121"/>
        <end position="139"/>
    </location>
</feature>
<proteinExistence type="predicted"/>
<protein>
    <submittedName>
        <fullName evidence="2">Uncharacterized protein</fullName>
    </submittedName>
</protein>
<dbReference type="EnsemblPlants" id="OGLUM06G01020.1">
    <property type="protein sequence ID" value="OGLUM06G01020.1"/>
    <property type="gene ID" value="OGLUM06G01020"/>
</dbReference>
<feature type="compositionally biased region" description="Basic residues" evidence="1">
    <location>
        <begin position="222"/>
        <end position="238"/>
    </location>
</feature>
<feature type="region of interest" description="Disordered" evidence="1">
    <location>
        <begin position="67"/>
        <end position="238"/>
    </location>
</feature>
<dbReference type="STRING" id="40148.A0A0E0A477"/>
<dbReference type="Proteomes" id="UP000026961">
    <property type="component" value="Chromosome 6"/>
</dbReference>
<evidence type="ECO:0000313" key="3">
    <source>
        <dbReference type="Proteomes" id="UP000026961"/>
    </source>
</evidence>
<dbReference type="PANTHER" id="PTHR35103">
    <property type="entry name" value="OS06G0115700 PROTEIN"/>
    <property type="match status" value="1"/>
</dbReference>
<reference evidence="2" key="1">
    <citation type="submission" date="2015-04" db="UniProtKB">
        <authorList>
            <consortium name="EnsemblPlants"/>
        </authorList>
    </citation>
    <scope>IDENTIFICATION</scope>
</reference>
<keyword evidence="3" id="KW-1185">Reference proteome</keyword>
<organism evidence="2">
    <name type="scientific">Oryza glumipatula</name>
    <dbReference type="NCBI Taxonomy" id="40148"/>
    <lineage>
        <taxon>Eukaryota</taxon>
        <taxon>Viridiplantae</taxon>
        <taxon>Streptophyta</taxon>
        <taxon>Embryophyta</taxon>
        <taxon>Tracheophyta</taxon>
        <taxon>Spermatophyta</taxon>
        <taxon>Magnoliopsida</taxon>
        <taxon>Liliopsida</taxon>
        <taxon>Poales</taxon>
        <taxon>Poaceae</taxon>
        <taxon>BOP clade</taxon>
        <taxon>Oryzoideae</taxon>
        <taxon>Oryzeae</taxon>
        <taxon>Oryzinae</taxon>
        <taxon>Oryza</taxon>
    </lineage>
</organism>
<evidence type="ECO:0000313" key="2">
    <source>
        <dbReference type="EnsemblPlants" id="OGLUM06G01020.1"/>
    </source>
</evidence>